<feature type="transmembrane region" description="Helical" evidence="1">
    <location>
        <begin position="73"/>
        <end position="93"/>
    </location>
</feature>
<feature type="transmembrane region" description="Helical" evidence="1">
    <location>
        <begin position="28"/>
        <end position="46"/>
    </location>
</feature>
<dbReference type="RefSeq" id="WP_285931929.1">
    <property type="nucleotide sequence ID" value="NZ_JASTZU010000034.1"/>
</dbReference>
<accession>A0ABT7L4J3</accession>
<feature type="transmembrane region" description="Helical" evidence="1">
    <location>
        <begin position="99"/>
        <end position="117"/>
    </location>
</feature>
<dbReference type="Pfam" id="PF24124">
    <property type="entry name" value="YphA"/>
    <property type="match status" value="1"/>
</dbReference>
<dbReference type="InterPro" id="IPR014617">
    <property type="entry name" value="YphA_Bacsu"/>
</dbReference>
<dbReference type="Proteomes" id="UP001235343">
    <property type="component" value="Unassembled WGS sequence"/>
</dbReference>
<feature type="transmembrane region" description="Helical" evidence="1">
    <location>
        <begin position="52"/>
        <end position="68"/>
    </location>
</feature>
<dbReference type="EMBL" id="JASTZU010000034">
    <property type="protein sequence ID" value="MDL4840788.1"/>
    <property type="molecule type" value="Genomic_DNA"/>
</dbReference>
<feature type="transmembrane region" description="Helical" evidence="1">
    <location>
        <begin position="124"/>
        <end position="146"/>
    </location>
</feature>
<evidence type="ECO:0000313" key="3">
    <source>
        <dbReference type="Proteomes" id="UP001235343"/>
    </source>
</evidence>
<feature type="transmembrane region" description="Helical" evidence="1">
    <location>
        <begin position="158"/>
        <end position="177"/>
    </location>
</feature>
<organism evidence="2 3">
    <name type="scientific">Aquibacillus rhizosphaerae</name>
    <dbReference type="NCBI Taxonomy" id="3051431"/>
    <lineage>
        <taxon>Bacteria</taxon>
        <taxon>Bacillati</taxon>
        <taxon>Bacillota</taxon>
        <taxon>Bacilli</taxon>
        <taxon>Bacillales</taxon>
        <taxon>Bacillaceae</taxon>
        <taxon>Aquibacillus</taxon>
    </lineage>
</organism>
<name>A0ABT7L4J3_9BACI</name>
<keyword evidence="1" id="KW-1133">Transmembrane helix</keyword>
<proteinExistence type="predicted"/>
<comment type="caution">
    <text evidence="2">The sequence shown here is derived from an EMBL/GenBank/DDBJ whole genome shotgun (WGS) entry which is preliminary data.</text>
</comment>
<gene>
    <name evidence="2" type="ORF">QQS35_10030</name>
</gene>
<sequence length="201" mass="23343">MDGLFFYWMGWIIWILITFLMKKNRNRTILGLGILILILFSDTIITIGNLDVNVALILLYFAAMFVLASRKDWIINTIWSLAIVFGYAGILFWEQISPIWLFVPRTIIIPVIGFVFLSFLSRSFVVKCVIWCLGITTGEVIHGLILHSYGFSESIGELAFLDLVFIEIAFLLVNLFIKETRVRLDLFTQSIEKQRKRWTHE</sequence>
<keyword evidence="3" id="KW-1185">Reference proteome</keyword>
<keyword evidence="1" id="KW-0472">Membrane</keyword>
<reference evidence="2 3" key="1">
    <citation type="submission" date="2023-06" db="EMBL/GenBank/DDBJ databases">
        <title>Aquibacillus rhizosphaerae LR5S19.</title>
        <authorList>
            <person name="Sun J.-Q."/>
        </authorList>
    </citation>
    <scope>NUCLEOTIDE SEQUENCE [LARGE SCALE GENOMIC DNA]</scope>
    <source>
        <strain evidence="2 3">LR5S19</strain>
    </source>
</reference>
<evidence type="ECO:0000313" key="2">
    <source>
        <dbReference type="EMBL" id="MDL4840788.1"/>
    </source>
</evidence>
<protein>
    <submittedName>
        <fullName evidence="2">Uncharacterized protein</fullName>
    </submittedName>
</protein>
<keyword evidence="1" id="KW-0812">Transmembrane</keyword>
<feature type="transmembrane region" description="Helical" evidence="1">
    <location>
        <begin position="6"/>
        <end position="21"/>
    </location>
</feature>
<evidence type="ECO:0000256" key="1">
    <source>
        <dbReference type="SAM" id="Phobius"/>
    </source>
</evidence>